<proteinExistence type="predicted"/>
<name>A0A8R1TQM0_ONCVO</name>
<protein>
    <submittedName>
        <fullName evidence="1">Uncharacterized protein</fullName>
    </submittedName>
</protein>
<evidence type="ECO:0000313" key="2">
    <source>
        <dbReference type="Proteomes" id="UP000024404"/>
    </source>
</evidence>
<organism evidence="1 2">
    <name type="scientific">Onchocerca volvulus</name>
    <dbReference type="NCBI Taxonomy" id="6282"/>
    <lineage>
        <taxon>Eukaryota</taxon>
        <taxon>Metazoa</taxon>
        <taxon>Ecdysozoa</taxon>
        <taxon>Nematoda</taxon>
        <taxon>Chromadorea</taxon>
        <taxon>Rhabditida</taxon>
        <taxon>Spirurina</taxon>
        <taxon>Spiruromorpha</taxon>
        <taxon>Filarioidea</taxon>
        <taxon>Onchocercidae</taxon>
        <taxon>Onchocerca</taxon>
    </lineage>
</organism>
<keyword evidence="2" id="KW-1185">Reference proteome</keyword>
<reference evidence="1" key="2">
    <citation type="submission" date="2022-06" db="UniProtKB">
        <authorList>
            <consortium name="EnsemblMetazoa"/>
        </authorList>
    </citation>
    <scope>IDENTIFICATION</scope>
</reference>
<reference evidence="2" key="1">
    <citation type="submission" date="2013-10" db="EMBL/GenBank/DDBJ databases">
        <title>Genome sequencing of Onchocerca volvulus.</title>
        <authorList>
            <person name="Cotton J."/>
            <person name="Tsai J."/>
            <person name="Stanley E."/>
            <person name="Tracey A."/>
            <person name="Holroyd N."/>
            <person name="Lustigman S."/>
            <person name="Berriman M."/>
        </authorList>
    </citation>
    <scope>NUCLEOTIDE SEQUENCE</scope>
</reference>
<dbReference type="EnsemblMetazoa" id="OVOC3018.1">
    <property type="protein sequence ID" value="OVOC3018.1"/>
    <property type="gene ID" value="WBGene00239827"/>
</dbReference>
<dbReference type="Proteomes" id="UP000024404">
    <property type="component" value="Unassembled WGS sequence"/>
</dbReference>
<dbReference type="EMBL" id="CMVM020000076">
    <property type="status" value="NOT_ANNOTATED_CDS"/>
    <property type="molecule type" value="Genomic_DNA"/>
</dbReference>
<sequence length="101" mass="12061">MSNEIGLIKFVFTHQISAKQLFMTLKQSLQTSEVVRPFKHLRFEYKATWMVQRQTIRGIVERFAQLFASSRCPTKHQALCTWEQQFDEATFVNWEKQKTFV</sequence>
<dbReference type="AlphaFoldDB" id="A0A8R1TQM0"/>
<evidence type="ECO:0000313" key="1">
    <source>
        <dbReference type="EnsemblMetazoa" id="OVOC3018.1"/>
    </source>
</evidence>
<accession>A0A8R1TQM0</accession>